<feature type="domain" description="HTH araC/xylS-type" evidence="4">
    <location>
        <begin position="212"/>
        <end position="312"/>
    </location>
</feature>
<dbReference type="InterPro" id="IPR035418">
    <property type="entry name" value="AraC-bd_2"/>
</dbReference>
<dbReference type="Pfam" id="PF14525">
    <property type="entry name" value="AraC_binding_2"/>
    <property type="match status" value="1"/>
</dbReference>
<keyword evidence="1" id="KW-0805">Transcription regulation</keyword>
<keyword evidence="2" id="KW-0238">DNA-binding</keyword>
<dbReference type="GO" id="GO:0043565">
    <property type="term" value="F:sequence-specific DNA binding"/>
    <property type="evidence" value="ECO:0007669"/>
    <property type="project" value="InterPro"/>
</dbReference>
<evidence type="ECO:0000313" key="6">
    <source>
        <dbReference type="Proteomes" id="UP000293483"/>
    </source>
</evidence>
<dbReference type="InterPro" id="IPR050204">
    <property type="entry name" value="AraC_XylS_family_regulators"/>
</dbReference>
<name>A0A4Q7AVG5_9GAMM</name>
<dbReference type="RefSeq" id="WP_130146793.1">
    <property type="nucleotide sequence ID" value="NZ_SGSU01000013.1"/>
</dbReference>
<evidence type="ECO:0000256" key="3">
    <source>
        <dbReference type="ARBA" id="ARBA00023163"/>
    </source>
</evidence>
<proteinExistence type="predicted"/>
<gene>
    <name evidence="5" type="ORF">EXE25_12515</name>
</gene>
<evidence type="ECO:0000259" key="4">
    <source>
        <dbReference type="PROSITE" id="PS01124"/>
    </source>
</evidence>
<keyword evidence="3" id="KW-0804">Transcription</keyword>
<dbReference type="GO" id="GO:0003700">
    <property type="term" value="F:DNA-binding transcription factor activity"/>
    <property type="evidence" value="ECO:0007669"/>
    <property type="project" value="InterPro"/>
</dbReference>
<dbReference type="Pfam" id="PF12833">
    <property type="entry name" value="HTH_18"/>
    <property type="match status" value="1"/>
</dbReference>
<dbReference type="Proteomes" id="UP000293483">
    <property type="component" value="Unassembled WGS sequence"/>
</dbReference>
<reference evidence="5 6" key="1">
    <citation type="submission" date="2019-02" db="EMBL/GenBank/DDBJ databases">
        <title>The Batch Genome Submission of Acinetobacter spp. strains.</title>
        <authorList>
            <person name="Qin J."/>
            <person name="Hu Y."/>
            <person name="Ye H."/>
            <person name="Wei L."/>
            <person name="Feng Y."/>
            <person name="Zong Z."/>
        </authorList>
    </citation>
    <scope>NUCLEOTIDE SEQUENCE [LARGE SCALE GENOMIC DNA]</scope>
    <source>
        <strain evidence="5 6">WCHABo060081</strain>
    </source>
</reference>
<dbReference type="InterPro" id="IPR018060">
    <property type="entry name" value="HTH_AraC"/>
</dbReference>
<organism evidence="5 6">
    <name type="scientific">Acinetobacter bouvetii</name>
    <dbReference type="NCBI Taxonomy" id="202951"/>
    <lineage>
        <taxon>Bacteria</taxon>
        <taxon>Pseudomonadati</taxon>
        <taxon>Pseudomonadota</taxon>
        <taxon>Gammaproteobacteria</taxon>
        <taxon>Moraxellales</taxon>
        <taxon>Moraxellaceae</taxon>
        <taxon>Acinetobacter</taxon>
    </lineage>
</organism>
<dbReference type="PROSITE" id="PS01124">
    <property type="entry name" value="HTH_ARAC_FAMILY_2"/>
    <property type="match status" value="1"/>
</dbReference>
<dbReference type="AlphaFoldDB" id="A0A4Q7AVG5"/>
<dbReference type="PANTHER" id="PTHR46796">
    <property type="entry name" value="HTH-TYPE TRANSCRIPTIONAL ACTIVATOR RHAS-RELATED"/>
    <property type="match status" value="1"/>
</dbReference>
<sequence>MLTLLKNSSILTRANPVEASSFVLEHIGNHEIKLLDNFKNTASLDYRQASALSICQIQYGSDVEICCETLGDAYHLQFMLSGQCEWTDEQGSAKFVTGQMMMVNPDQYVKQIYAKNVRKFIVKIPSTIMHNACDKLGLSTSEHALKFQMNKYNINESENLLSFLQLYCTEAEYVDTNSNVIELYNDIMVNKILTTLSHNAEYRNKDYPASFEFLLNYIDKSLTEDISLEYMLKITYTSQRSLYMLFDKYLKCSPKQYVKNRKLLKINEIIKSGSLVRNISELAIEYGFYNVGRFSKEYKDKFGELPSETLKKRKN</sequence>
<dbReference type="SMART" id="SM00342">
    <property type="entry name" value="HTH_ARAC"/>
    <property type="match status" value="1"/>
</dbReference>
<protein>
    <submittedName>
        <fullName evidence="5">AraC family transcriptional regulator</fullName>
    </submittedName>
</protein>
<evidence type="ECO:0000256" key="1">
    <source>
        <dbReference type="ARBA" id="ARBA00023015"/>
    </source>
</evidence>
<dbReference type="EMBL" id="SGSU01000013">
    <property type="protein sequence ID" value="RZG65971.1"/>
    <property type="molecule type" value="Genomic_DNA"/>
</dbReference>
<dbReference type="PANTHER" id="PTHR46796:SF6">
    <property type="entry name" value="ARAC SUBFAMILY"/>
    <property type="match status" value="1"/>
</dbReference>
<comment type="caution">
    <text evidence="5">The sequence shown here is derived from an EMBL/GenBank/DDBJ whole genome shotgun (WGS) entry which is preliminary data.</text>
</comment>
<accession>A0A4Q7AVG5</accession>
<evidence type="ECO:0000313" key="5">
    <source>
        <dbReference type="EMBL" id="RZG65971.1"/>
    </source>
</evidence>
<evidence type="ECO:0000256" key="2">
    <source>
        <dbReference type="ARBA" id="ARBA00023125"/>
    </source>
</evidence>
<dbReference type="Gene3D" id="1.10.10.60">
    <property type="entry name" value="Homeodomain-like"/>
    <property type="match status" value="1"/>
</dbReference>